<accession>A0AC61RW14</accession>
<protein>
    <submittedName>
        <fullName evidence="1">ATP-dependent sacrificial sulfur transferase LarE</fullName>
    </submittedName>
</protein>
<gene>
    <name evidence="1" type="primary">larE</name>
    <name evidence="1" type="ORF">E5329_12055</name>
</gene>
<evidence type="ECO:0000313" key="2">
    <source>
        <dbReference type="Proteomes" id="UP000304953"/>
    </source>
</evidence>
<reference evidence="1" key="1">
    <citation type="submission" date="2019-04" db="EMBL/GenBank/DDBJ databases">
        <title>Microbes associate with the intestines of laboratory mice.</title>
        <authorList>
            <person name="Navarre W."/>
            <person name="Wong E."/>
            <person name="Huang K."/>
            <person name="Tropini C."/>
            <person name="Ng K."/>
            <person name="Yu B."/>
        </authorList>
    </citation>
    <scope>NUCLEOTIDE SEQUENCE</scope>
    <source>
        <strain evidence="1">NM01_1-7b</strain>
    </source>
</reference>
<sequence>MEENKFQILPQTQQKLEFLKRRLTELGSVAVAFSSGVDSTFLLKIAHEVLGGKVIAVTASSASFPGRELEEAKEFCRKEGIRQVVFESKELEMEGFSKNPPNRCYICKKQLLLQIQSIAKENQMSCVAEGSNADDEGDYRPGMQAVAELGVKSPLREAGLTKEEIRLLSKKMGLAAWEKPSFACLASRFPYGEAITAEKLAMVGKAEEFLLQLGFSQFRVRMHGRMARIEVLPEDFPKLMREDVRNQVTKQFREYGFTYVSMDLTGYRTGSMNETLKKTETD</sequence>
<dbReference type="EMBL" id="SRYA01000021">
    <property type="protein sequence ID" value="TGY96038.1"/>
    <property type="molecule type" value="Genomic_DNA"/>
</dbReference>
<keyword evidence="2" id="KW-1185">Reference proteome</keyword>
<organism evidence="1 2">
    <name type="scientific">Petralouisia muris</name>
    <dbReference type="NCBI Taxonomy" id="3032872"/>
    <lineage>
        <taxon>Bacteria</taxon>
        <taxon>Bacillati</taxon>
        <taxon>Bacillota</taxon>
        <taxon>Clostridia</taxon>
        <taxon>Lachnospirales</taxon>
        <taxon>Lachnospiraceae</taxon>
        <taxon>Petralouisia</taxon>
    </lineage>
</organism>
<dbReference type="Proteomes" id="UP000304953">
    <property type="component" value="Unassembled WGS sequence"/>
</dbReference>
<proteinExistence type="predicted"/>
<evidence type="ECO:0000313" key="1">
    <source>
        <dbReference type="EMBL" id="TGY96038.1"/>
    </source>
</evidence>
<comment type="caution">
    <text evidence="1">The sequence shown here is derived from an EMBL/GenBank/DDBJ whole genome shotgun (WGS) entry which is preliminary data.</text>
</comment>
<name>A0AC61RW14_9FIRM</name>
<keyword evidence="1" id="KW-0808">Transferase</keyword>